<gene>
    <name evidence="3" type="ORF">FLL46_13620</name>
</gene>
<evidence type="ECO:0000259" key="2">
    <source>
        <dbReference type="Pfam" id="PF13349"/>
    </source>
</evidence>
<protein>
    <submittedName>
        <fullName evidence="3">DUF4097 domain-containing protein</fullName>
    </submittedName>
</protein>
<dbReference type="Proteomes" id="UP000315439">
    <property type="component" value="Unassembled WGS sequence"/>
</dbReference>
<accession>A0A545UBL1</accession>
<feature type="signal peptide" evidence="1">
    <location>
        <begin position="1"/>
        <end position="30"/>
    </location>
</feature>
<dbReference type="OrthoDB" id="2240743at2"/>
<dbReference type="EMBL" id="VIKS01000009">
    <property type="protein sequence ID" value="TQV86852.1"/>
    <property type="molecule type" value="Genomic_DNA"/>
</dbReference>
<keyword evidence="1" id="KW-0732">Signal</keyword>
<evidence type="ECO:0000313" key="4">
    <source>
        <dbReference type="Proteomes" id="UP000315439"/>
    </source>
</evidence>
<name>A0A545UBL1_9GAMM</name>
<keyword evidence="4" id="KW-1185">Reference proteome</keyword>
<reference evidence="3 4" key="1">
    <citation type="submission" date="2019-07" db="EMBL/GenBank/DDBJ databases">
        <title>Draft genome for Aliikangiella sp. M105.</title>
        <authorList>
            <person name="Wang G."/>
        </authorList>
    </citation>
    <scope>NUCLEOTIDE SEQUENCE [LARGE SCALE GENOMIC DNA]</scope>
    <source>
        <strain evidence="3 4">M105</strain>
    </source>
</reference>
<dbReference type="AlphaFoldDB" id="A0A545UBL1"/>
<evidence type="ECO:0000256" key="1">
    <source>
        <dbReference type="SAM" id="SignalP"/>
    </source>
</evidence>
<evidence type="ECO:0000313" key="3">
    <source>
        <dbReference type="EMBL" id="TQV86852.1"/>
    </source>
</evidence>
<comment type="caution">
    <text evidence="3">The sequence shown here is derived from an EMBL/GenBank/DDBJ whole genome shotgun (WGS) entry which is preliminary data.</text>
</comment>
<feature type="domain" description="DUF4097" evidence="2">
    <location>
        <begin position="46"/>
        <end position="259"/>
    </location>
</feature>
<feature type="chain" id="PRO_5022115051" evidence="1">
    <location>
        <begin position="31"/>
        <end position="262"/>
    </location>
</feature>
<dbReference type="RefSeq" id="WP_142894268.1">
    <property type="nucleotide sequence ID" value="NZ_ML660165.1"/>
</dbReference>
<dbReference type="InterPro" id="IPR025164">
    <property type="entry name" value="Toastrack_DUF4097"/>
</dbReference>
<sequence>MKNEIIKNHFRKISFLPAILAVTLSTNANADVNDTIEKTFSFDSDGKIQLSNVNGDVSISACGCNEVHLIAEITASNQEIRDRITVEIDESSSNLRIKTRYKNNENRKRSWNNGHSQVTYTLSVPNDVQLSDIDLVNGDLKINGVTGKLKADLVNGELHSDGLTSTTSVNMVNGDMDIKFADLSNAERVNLESVNGNITVYLPSDADATLDAETVSGRISNEFGINVVKHKYVGSEMRGAIGGGGVKINLDNVNGRIEVKSH</sequence>
<proteinExistence type="predicted"/>
<dbReference type="Pfam" id="PF13349">
    <property type="entry name" value="DUF4097"/>
    <property type="match status" value="1"/>
</dbReference>
<organism evidence="3 4">
    <name type="scientific">Aliikangiella coralliicola</name>
    <dbReference type="NCBI Taxonomy" id="2592383"/>
    <lineage>
        <taxon>Bacteria</taxon>
        <taxon>Pseudomonadati</taxon>
        <taxon>Pseudomonadota</taxon>
        <taxon>Gammaproteobacteria</taxon>
        <taxon>Oceanospirillales</taxon>
        <taxon>Pleioneaceae</taxon>
        <taxon>Aliikangiella</taxon>
    </lineage>
</organism>